<keyword evidence="5 7" id="KW-1133">Transmembrane helix</keyword>
<dbReference type="Pfam" id="PF07681">
    <property type="entry name" value="DoxX"/>
    <property type="match status" value="1"/>
</dbReference>
<keyword evidence="9" id="KW-1185">Reference proteome</keyword>
<organism evidence="8 9">
    <name type="scientific">Jeongeupia naejangsanensis</name>
    <dbReference type="NCBI Taxonomy" id="613195"/>
    <lineage>
        <taxon>Bacteria</taxon>
        <taxon>Pseudomonadati</taxon>
        <taxon>Pseudomonadota</taxon>
        <taxon>Betaproteobacteria</taxon>
        <taxon>Neisseriales</taxon>
        <taxon>Chitinibacteraceae</taxon>
        <taxon>Jeongeupia</taxon>
    </lineage>
</organism>
<dbReference type="InterPro" id="IPR051907">
    <property type="entry name" value="DoxX-like_oxidoreductase"/>
</dbReference>
<keyword evidence="6 7" id="KW-0472">Membrane</keyword>
<gene>
    <name evidence="8" type="ORF">JMJ54_15560</name>
</gene>
<evidence type="ECO:0000256" key="3">
    <source>
        <dbReference type="ARBA" id="ARBA00022475"/>
    </source>
</evidence>
<evidence type="ECO:0000256" key="7">
    <source>
        <dbReference type="SAM" id="Phobius"/>
    </source>
</evidence>
<comment type="caution">
    <text evidence="8">The sequence shown here is derived from an EMBL/GenBank/DDBJ whole genome shotgun (WGS) entry which is preliminary data.</text>
</comment>
<dbReference type="PANTHER" id="PTHR33452">
    <property type="entry name" value="OXIDOREDUCTASE CATD-RELATED"/>
    <property type="match status" value="1"/>
</dbReference>
<dbReference type="RefSeq" id="WP_203539476.1">
    <property type="nucleotide sequence ID" value="NZ_JAESND010000009.1"/>
</dbReference>
<name>A0ABS2BNP3_9NEIS</name>
<keyword evidence="4 7" id="KW-0812">Transmembrane</keyword>
<dbReference type="InterPro" id="IPR032808">
    <property type="entry name" value="DoxX"/>
</dbReference>
<comment type="similarity">
    <text evidence="2">Belongs to the DoxX family.</text>
</comment>
<keyword evidence="3" id="KW-1003">Cell membrane</keyword>
<evidence type="ECO:0000256" key="6">
    <source>
        <dbReference type="ARBA" id="ARBA00023136"/>
    </source>
</evidence>
<feature type="transmembrane region" description="Helical" evidence="7">
    <location>
        <begin position="93"/>
        <end position="109"/>
    </location>
</feature>
<protein>
    <submittedName>
        <fullName evidence="8">DoxX family protein</fullName>
    </submittedName>
</protein>
<evidence type="ECO:0000313" key="9">
    <source>
        <dbReference type="Proteomes" id="UP000809431"/>
    </source>
</evidence>
<dbReference type="EMBL" id="JAESND010000009">
    <property type="protein sequence ID" value="MBM3117251.1"/>
    <property type="molecule type" value="Genomic_DNA"/>
</dbReference>
<dbReference type="Proteomes" id="UP000809431">
    <property type="component" value="Unassembled WGS sequence"/>
</dbReference>
<dbReference type="PANTHER" id="PTHR33452:SF1">
    <property type="entry name" value="INNER MEMBRANE PROTEIN YPHA-RELATED"/>
    <property type="match status" value="1"/>
</dbReference>
<evidence type="ECO:0000256" key="2">
    <source>
        <dbReference type="ARBA" id="ARBA00006679"/>
    </source>
</evidence>
<evidence type="ECO:0000256" key="5">
    <source>
        <dbReference type="ARBA" id="ARBA00022989"/>
    </source>
</evidence>
<evidence type="ECO:0000256" key="1">
    <source>
        <dbReference type="ARBA" id="ARBA00004651"/>
    </source>
</evidence>
<evidence type="ECO:0000313" key="8">
    <source>
        <dbReference type="EMBL" id="MBM3117251.1"/>
    </source>
</evidence>
<sequence length="150" mass="16460">MMTILARLGCIYGWGESQVAKLAPLLALAARLYVARAFFLSGLTKIRDWDTTLLLFTEEYHVPILAPAVAAPLATAGELVLPVLLVLGLFGRFAAAGLFVVNIVAVISYPDLGAAEIKDHVLWGVMLVYLVVHGCGAWSLDRFWQRRYTK</sequence>
<accession>A0ABS2BNP3</accession>
<feature type="transmembrane region" description="Helical" evidence="7">
    <location>
        <begin position="121"/>
        <end position="140"/>
    </location>
</feature>
<reference evidence="8 9" key="1">
    <citation type="submission" date="2021-01" db="EMBL/GenBank/DDBJ databases">
        <title>Draft Genome Sequence and Polyhydroxyalkanoate Biosynthetic Potential of Jeongeupia naejangsanensis Type Strain DSM 24253.</title>
        <authorList>
            <person name="Turrini P."/>
            <person name="Artuso I."/>
            <person name="Lugli G.A."/>
            <person name="Frangipani E."/>
            <person name="Ventura M."/>
            <person name="Visca P."/>
        </authorList>
    </citation>
    <scope>NUCLEOTIDE SEQUENCE [LARGE SCALE GENOMIC DNA]</scope>
    <source>
        <strain evidence="8 9">DSM 24253</strain>
    </source>
</reference>
<proteinExistence type="inferred from homology"/>
<comment type="subcellular location">
    <subcellularLocation>
        <location evidence="1">Cell membrane</location>
        <topology evidence="1">Multi-pass membrane protein</topology>
    </subcellularLocation>
</comment>
<evidence type="ECO:0000256" key="4">
    <source>
        <dbReference type="ARBA" id="ARBA00022692"/>
    </source>
</evidence>